<reference evidence="3" key="1">
    <citation type="journal article" date="2019" name="Int. J. Syst. Evol. Microbiol.">
        <title>The Global Catalogue of Microorganisms (GCM) 10K type strain sequencing project: providing services to taxonomists for standard genome sequencing and annotation.</title>
        <authorList>
            <consortium name="The Broad Institute Genomics Platform"/>
            <consortium name="The Broad Institute Genome Sequencing Center for Infectious Disease"/>
            <person name="Wu L."/>
            <person name="Ma J."/>
        </authorList>
    </citation>
    <scope>NUCLEOTIDE SEQUENCE [LARGE SCALE GENOMIC DNA]</scope>
    <source>
        <strain evidence="3">CCUG 54523</strain>
    </source>
</reference>
<evidence type="ECO:0000259" key="1">
    <source>
        <dbReference type="SMART" id="SM00460"/>
    </source>
</evidence>
<protein>
    <submittedName>
        <fullName evidence="2">Transglutaminase family protein</fullName>
    </submittedName>
</protein>
<feature type="domain" description="Transglutaminase-like" evidence="1">
    <location>
        <begin position="149"/>
        <end position="209"/>
    </location>
</feature>
<gene>
    <name evidence="2" type="ORF">ACFQ0P_00875</name>
</gene>
<organism evidence="2 3">
    <name type="scientific">Microbacterium insulae</name>
    <dbReference type="NCBI Taxonomy" id="483014"/>
    <lineage>
        <taxon>Bacteria</taxon>
        <taxon>Bacillati</taxon>
        <taxon>Actinomycetota</taxon>
        <taxon>Actinomycetes</taxon>
        <taxon>Micrococcales</taxon>
        <taxon>Microbacteriaceae</taxon>
        <taxon>Microbacterium</taxon>
    </lineage>
</organism>
<dbReference type="PANTHER" id="PTHR33490:SF12">
    <property type="entry name" value="BLL5557 PROTEIN"/>
    <property type="match status" value="1"/>
</dbReference>
<dbReference type="SUPFAM" id="SSF54001">
    <property type="entry name" value="Cysteine proteinases"/>
    <property type="match status" value="1"/>
</dbReference>
<sequence length="284" mass="30793">MQRVVTAELDLELGSSVDLIFQITAAQGVPLVGEQLTFTQGERVYTPTEIVDQSGSRLHRLLGEAGRLEVRYEATVEGLSAASRTSDLEAITYLRPSRYCQSDEVFQQARRQFKGLSGHDLIAAVSEFVSSSTTYTPGLSQGTDSAVTTLMTGQGVCRDYAHVVIALLRAMDMPARYAACFAPGLRPMDFHAVAEAYLDGAWYVIDGTRLANRRTLVRIATGRDAADCAFLSYHGGFVGLEHMRVDARVVADESSLDGLDMLPDSAPEASDPSLDDFTSLVQLA</sequence>
<evidence type="ECO:0000313" key="3">
    <source>
        <dbReference type="Proteomes" id="UP001597055"/>
    </source>
</evidence>
<comment type="caution">
    <text evidence="2">The sequence shown here is derived from an EMBL/GenBank/DDBJ whole genome shotgun (WGS) entry which is preliminary data.</text>
</comment>
<keyword evidence="3" id="KW-1185">Reference proteome</keyword>
<proteinExistence type="predicted"/>
<dbReference type="EMBL" id="JBHTII010000001">
    <property type="protein sequence ID" value="MFD0788934.1"/>
    <property type="molecule type" value="Genomic_DNA"/>
</dbReference>
<dbReference type="PANTHER" id="PTHR33490">
    <property type="entry name" value="BLR5614 PROTEIN-RELATED"/>
    <property type="match status" value="1"/>
</dbReference>
<dbReference type="Gene3D" id="3.10.620.30">
    <property type="match status" value="1"/>
</dbReference>
<dbReference type="InterPro" id="IPR038765">
    <property type="entry name" value="Papain-like_cys_pep_sf"/>
</dbReference>
<dbReference type="Gene3D" id="2.60.40.2250">
    <property type="match status" value="1"/>
</dbReference>
<dbReference type="RefSeq" id="WP_204979858.1">
    <property type="nucleotide sequence ID" value="NZ_JBHTII010000001.1"/>
</dbReference>
<dbReference type="Pfam" id="PF01841">
    <property type="entry name" value="Transglut_core"/>
    <property type="match status" value="1"/>
</dbReference>
<dbReference type="Proteomes" id="UP001597055">
    <property type="component" value="Unassembled WGS sequence"/>
</dbReference>
<name>A0ABW3ADV0_9MICO</name>
<dbReference type="InterPro" id="IPR002931">
    <property type="entry name" value="Transglutaminase-like"/>
</dbReference>
<dbReference type="SMART" id="SM00460">
    <property type="entry name" value="TGc"/>
    <property type="match status" value="1"/>
</dbReference>
<evidence type="ECO:0000313" key="2">
    <source>
        <dbReference type="EMBL" id="MFD0788934.1"/>
    </source>
</evidence>
<accession>A0ABW3ADV0</accession>